<evidence type="ECO:0000313" key="3">
    <source>
        <dbReference type="RefSeq" id="XP_058986434.1"/>
    </source>
</evidence>
<reference evidence="3" key="1">
    <citation type="submission" date="2025-08" db="UniProtKB">
        <authorList>
            <consortium name="RefSeq"/>
        </authorList>
    </citation>
    <scope>IDENTIFICATION</scope>
    <source>
        <strain evidence="3">Aabys</strain>
        <tissue evidence="3">Whole body</tissue>
    </source>
</reference>
<dbReference type="InterPro" id="IPR036865">
    <property type="entry name" value="CRAL-TRIO_dom_sf"/>
</dbReference>
<dbReference type="PANTHER" id="PTHR10174">
    <property type="entry name" value="ALPHA-TOCOPHEROL TRANSFER PROTEIN-RELATED"/>
    <property type="match status" value="1"/>
</dbReference>
<proteinExistence type="predicted"/>
<accession>A0ABM3VKV0</accession>
<dbReference type="SUPFAM" id="SSF52087">
    <property type="entry name" value="CRAL/TRIO domain"/>
    <property type="match status" value="1"/>
</dbReference>
<dbReference type="InterPro" id="IPR036273">
    <property type="entry name" value="CRAL/TRIO_N_dom_sf"/>
</dbReference>
<dbReference type="PROSITE" id="PS50191">
    <property type="entry name" value="CRAL_TRIO"/>
    <property type="match status" value="1"/>
</dbReference>
<keyword evidence="2" id="KW-1185">Reference proteome</keyword>
<sequence length="311" mass="35826">MPDIRPLLEELQKIAITELGEVPERIAEDLHVLKAWIRQQPHLKACMEDQFLIQFLRGSKYSLEKAKEKLSNFYTLSAKSPHLRSMADVDDPTFRRVHRTGCLTLLPTPLMEHGPRIIVEQVTFGPHEFTSDEISRYVWTIAEIVLQSDPYACIQGLVIVMDFSKVTLQHLHLLSPKMLLEVMMYSEKALPLRIKRVLVLNCPSFVQTLLNFALSCCSEKFQKRIHVSDGKNIEKFADVFPKKYLPRDFGGENSSVADVCREFEKVIDAFRDYFKRNSECGIDEILRLEENNFNKNTEFGAGGSFRKINVD</sequence>
<dbReference type="RefSeq" id="XP_058986434.1">
    <property type="nucleotide sequence ID" value="XM_059130451.1"/>
</dbReference>
<name>A0ABM3VKV0_MUSDO</name>
<evidence type="ECO:0000313" key="2">
    <source>
        <dbReference type="Proteomes" id="UP001652621"/>
    </source>
</evidence>
<dbReference type="Gene3D" id="1.10.8.20">
    <property type="entry name" value="N-terminal domain of phosphatidylinositol transfer protein sec14p"/>
    <property type="match status" value="1"/>
</dbReference>
<dbReference type="Pfam" id="PF00650">
    <property type="entry name" value="CRAL_TRIO"/>
    <property type="match status" value="1"/>
</dbReference>
<dbReference type="PANTHER" id="PTHR10174:SF216">
    <property type="entry name" value="CRAL-TRIO DOMAIN-CONTAINING PROTEIN-RELATED"/>
    <property type="match status" value="1"/>
</dbReference>
<dbReference type="Gene3D" id="1.20.5.1200">
    <property type="entry name" value="Alpha-tocopherol transfer"/>
    <property type="match status" value="1"/>
</dbReference>
<dbReference type="Gene3D" id="3.40.525.10">
    <property type="entry name" value="CRAL-TRIO lipid binding domain"/>
    <property type="match status" value="1"/>
</dbReference>
<dbReference type="Proteomes" id="UP001652621">
    <property type="component" value="Unplaced"/>
</dbReference>
<dbReference type="GeneID" id="131806393"/>
<dbReference type="InterPro" id="IPR001251">
    <property type="entry name" value="CRAL-TRIO_dom"/>
</dbReference>
<evidence type="ECO:0000259" key="1">
    <source>
        <dbReference type="PROSITE" id="PS50191"/>
    </source>
</evidence>
<dbReference type="SUPFAM" id="SSF46938">
    <property type="entry name" value="CRAL/TRIO N-terminal domain"/>
    <property type="match status" value="1"/>
</dbReference>
<gene>
    <name evidence="3" type="primary">LOC131806393</name>
</gene>
<organism evidence="2 3">
    <name type="scientific">Musca domestica</name>
    <name type="common">House fly</name>
    <dbReference type="NCBI Taxonomy" id="7370"/>
    <lineage>
        <taxon>Eukaryota</taxon>
        <taxon>Metazoa</taxon>
        <taxon>Ecdysozoa</taxon>
        <taxon>Arthropoda</taxon>
        <taxon>Hexapoda</taxon>
        <taxon>Insecta</taxon>
        <taxon>Pterygota</taxon>
        <taxon>Neoptera</taxon>
        <taxon>Endopterygota</taxon>
        <taxon>Diptera</taxon>
        <taxon>Brachycera</taxon>
        <taxon>Muscomorpha</taxon>
        <taxon>Muscoidea</taxon>
        <taxon>Muscidae</taxon>
        <taxon>Musca</taxon>
    </lineage>
</organism>
<dbReference type="SMART" id="SM00516">
    <property type="entry name" value="SEC14"/>
    <property type="match status" value="1"/>
</dbReference>
<dbReference type="CDD" id="cd00170">
    <property type="entry name" value="SEC14"/>
    <property type="match status" value="1"/>
</dbReference>
<protein>
    <submittedName>
        <fullName evidence="3">Retinol-binding protein pinta-like</fullName>
    </submittedName>
</protein>
<feature type="domain" description="CRAL-TRIO" evidence="1">
    <location>
        <begin position="130"/>
        <end position="257"/>
    </location>
</feature>